<organism evidence="1 2">
    <name type="scientific">Streptococcus cristatus</name>
    <dbReference type="NCBI Taxonomy" id="45634"/>
    <lineage>
        <taxon>Bacteria</taxon>
        <taxon>Bacillati</taxon>
        <taxon>Bacillota</taxon>
        <taxon>Bacilli</taxon>
        <taxon>Lactobacillales</taxon>
        <taxon>Streptococcaceae</taxon>
        <taxon>Streptococcus</taxon>
    </lineage>
</organism>
<dbReference type="InterPro" id="IPR008767">
    <property type="entry name" value="Phage_SPP1_head-tail_adaptor"/>
</dbReference>
<reference evidence="1 2" key="1">
    <citation type="submission" date="2018-11" db="EMBL/GenBank/DDBJ databases">
        <title>Species Designations Belie Phenotypic and Genotypic Heterogeneity in Oral Streptococci.</title>
        <authorList>
            <person name="Velsko I."/>
        </authorList>
    </citation>
    <scope>NUCLEOTIDE SEQUENCE [LARGE SCALE GENOMIC DNA]</scope>
    <source>
        <strain evidence="1 2">BCA6</strain>
    </source>
</reference>
<dbReference type="Proteomes" id="UP000272213">
    <property type="component" value="Unassembled WGS sequence"/>
</dbReference>
<proteinExistence type="predicted"/>
<accession>A0A3R9KKN1</accession>
<evidence type="ECO:0000313" key="2">
    <source>
        <dbReference type="Proteomes" id="UP000272213"/>
    </source>
</evidence>
<dbReference type="EMBL" id="RJPM01000001">
    <property type="protein sequence ID" value="RSJ77732.1"/>
    <property type="molecule type" value="Genomic_DNA"/>
</dbReference>
<dbReference type="Pfam" id="PF05521">
    <property type="entry name" value="Phage_HCP"/>
    <property type="match status" value="1"/>
</dbReference>
<dbReference type="InterPro" id="IPR038666">
    <property type="entry name" value="SSP1_head-tail_sf"/>
</dbReference>
<gene>
    <name evidence="1" type="ORF">D8798_00980</name>
</gene>
<comment type="caution">
    <text evidence="1">The sequence shown here is derived from an EMBL/GenBank/DDBJ whole genome shotgun (WGS) entry which is preliminary data.</text>
</comment>
<protein>
    <submittedName>
        <fullName evidence="1">Phage head-tail joining protein</fullName>
    </submittedName>
</protein>
<evidence type="ECO:0000313" key="1">
    <source>
        <dbReference type="EMBL" id="RSJ77732.1"/>
    </source>
</evidence>
<dbReference type="AlphaFoldDB" id="A0A3R9KKN1"/>
<name>A0A3R9KKN1_STRCR</name>
<sequence length="118" mass="13694">MRTRKMNTRITFFSEQGGQNEDGEVISPVRKDLYTCWTEVIRTSLKDFQEGAKQSANKQAKGVIEAEETKTFYIRHHKKAPFDSSSHVEYNGNEYDIIAIDVDENSFDCDKIIVKRRI</sequence>
<dbReference type="Gene3D" id="2.40.10.270">
    <property type="entry name" value="Bacteriophage SPP1 head-tail adaptor protein"/>
    <property type="match status" value="1"/>
</dbReference>